<evidence type="ECO:0000256" key="3">
    <source>
        <dbReference type="ARBA" id="ARBA00023082"/>
    </source>
</evidence>
<dbReference type="InterPro" id="IPR014327">
    <property type="entry name" value="RNA_pol_sigma70_bacteroid"/>
</dbReference>
<evidence type="ECO:0000259" key="5">
    <source>
        <dbReference type="Pfam" id="PF04542"/>
    </source>
</evidence>
<name>A0A3S3R403_9SPHI</name>
<evidence type="ECO:0000256" key="2">
    <source>
        <dbReference type="ARBA" id="ARBA00023015"/>
    </source>
</evidence>
<evidence type="ECO:0000313" key="8">
    <source>
        <dbReference type="Proteomes" id="UP000284120"/>
    </source>
</evidence>
<sequence>MNYLATNLEKYLPMAIEQLLNDSDLLKEIAGGNKAAFATLFKQYHQKVFAFGKKLTRCEELSKELVQEIFFKLWLKREIFLTIDNFDAYLSQVVRNHCFNILRRIAQQERYKQELICSTKNYENSTLQDLYYKDVRSLLNHSLVKLSPNQRRAYVLCHQEGLTYKEAAEKMNISPHTLHEYIKLALRKIRFQLNPHHN</sequence>
<dbReference type="Pfam" id="PF04542">
    <property type="entry name" value="Sigma70_r2"/>
    <property type="match status" value="1"/>
</dbReference>
<dbReference type="Pfam" id="PF08281">
    <property type="entry name" value="Sigma70_r4_2"/>
    <property type="match status" value="1"/>
</dbReference>
<dbReference type="RefSeq" id="WP_128353417.1">
    <property type="nucleotide sequence ID" value="NZ_QMHN01000009.1"/>
</dbReference>
<dbReference type="PANTHER" id="PTHR43133">
    <property type="entry name" value="RNA POLYMERASE ECF-TYPE SIGMA FACTO"/>
    <property type="match status" value="1"/>
</dbReference>
<dbReference type="InterPro" id="IPR013325">
    <property type="entry name" value="RNA_pol_sigma_r2"/>
</dbReference>
<keyword evidence="3" id="KW-0731">Sigma factor</keyword>
<evidence type="ECO:0000259" key="6">
    <source>
        <dbReference type="Pfam" id="PF08281"/>
    </source>
</evidence>
<dbReference type="InterPro" id="IPR036388">
    <property type="entry name" value="WH-like_DNA-bd_sf"/>
</dbReference>
<dbReference type="InterPro" id="IPR039425">
    <property type="entry name" value="RNA_pol_sigma-70-like"/>
</dbReference>
<dbReference type="AlphaFoldDB" id="A0A3S3R403"/>
<evidence type="ECO:0000256" key="4">
    <source>
        <dbReference type="ARBA" id="ARBA00023163"/>
    </source>
</evidence>
<keyword evidence="2" id="KW-0805">Transcription regulation</keyword>
<proteinExistence type="inferred from homology"/>
<dbReference type="GO" id="GO:0006352">
    <property type="term" value="P:DNA-templated transcription initiation"/>
    <property type="evidence" value="ECO:0007669"/>
    <property type="project" value="InterPro"/>
</dbReference>
<dbReference type="GO" id="GO:0016987">
    <property type="term" value="F:sigma factor activity"/>
    <property type="evidence" value="ECO:0007669"/>
    <property type="project" value="UniProtKB-KW"/>
</dbReference>
<dbReference type="InterPro" id="IPR013249">
    <property type="entry name" value="RNA_pol_sigma70_r4_t2"/>
</dbReference>
<comment type="caution">
    <text evidence="7">The sequence shown here is derived from an EMBL/GenBank/DDBJ whole genome shotgun (WGS) entry which is preliminary data.</text>
</comment>
<feature type="domain" description="RNA polymerase sigma-70 region 2" evidence="5">
    <location>
        <begin position="40"/>
        <end position="104"/>
    </location>
</feature>
<dbReference type="PANTHER" id="PTHR43133:SF46">
    <property type="entry name" value="RNA POLYMERASE SIGMA-70 FACTOR ECF SUBFAMILY"/>
    <property type="match status" value="1"/>
</dbReference>
<dbReference type="Proteomes" id="UP000284120">
    <property type="component" value="Unassembled WGS sequence"/>
</dbReference>
<dbReference type="Gene3D" id="1.10.10.10">
    <property type="entry name" value="Winged helix-like DNA-binding domain superfamily/Winged helix DNA-binding domain"/>
    <property type="match status" value="1"/>
</dbReference>
<accession>A0A3S3R403</accession>
<gene>
    <name evidence="7" type="ORF">DPV69_20660</name>
</gene>
<dbReference type="Gene3D" id="1.10.1740.10">
    <property type="match status" value="1"/>
</dbReference>
<evidence type="ECO:0000256" key="1">
    <source>
        <dbReference type="ARBA" id="ARBA00010641"/>
    </source>
</evidence>
<dbReference type="OrthoDB" id="799938at2"/>
<dbReference type="NCBIfam" id="TIGR02985">
    <property type="entry name" value="Sig70_bacteroi1"/>
    <property type="match status" value="1"/>
</dbReference>
<organism evidence="7 8">
    <name type="scientific">Pedobacter chitinilyticus</name>
    <dbReference type="NCBI Taxonomy" id="2233776"/>
    <lineage>
        <taxon>Bacteria</taxon>
        <taxon>Pseudomonadati</taxon>
        <taxon>Bacteroidota</taxon>
        <taxon>Sphingobacteriia</taxon>
        <taxon>Sphingobacteriales</taxon>
        <taxon>Sphingobacteriaceae</taxon>
        <taxon>Pedobacter</taxon>
    </lineage>
</organism>
<dbReference type="InterPro" id="IPR007627">
    <property type="entry name" value="RNA_pol_sigma70_r2"/>
</dbReference>
<dbReference type="GO" id="GO:0003677">
    <property type="term" value="F:DNA binding"/>
    <property type="evidence" value="ECO:0007669"/>
    <property type="project" value="InterPro"/>
</dbReference>
<dbReference type="EMBL" id="SAYW01000009">
    <property type="protein sequence ID" value="RWU03688.1"/>
    <property type="molecule type" value="Genomic_DNA"/>
</dbReference>
<keyword evidence="4" id="KW-0804">Transcription</keyword>
<keyword evidence="8" id="KW-1185">Reference proteome</keyword>
<dbReference type="NCBIfam" id="TIGR02937">
    <property type="entry name" value="sigma70-ECF"/>
    <property type="match status" value="1"/>
</dbReference>
<dbReference type="InterPro" id="IPR014284">
    <property type="entry name" value="RNA_pol_sigma-70_dom"/>
</dbReference>
<comment type="similarity">
    <text evidence="1">Belongs to the sigma-70 factor family. ECF subfamily.</text>
</comment>
<protein>
    <submittedName>
        <fullName evidence="7">RNA polymerase sigma-70 factor</fullName>
    </submittedName>
</protein>
<dbReference type="SUPFAM" id="SSF88659">
    <property type="entry name" value="Sigma3 and sigma4 domains of RNA polymerase sigma factors"/>
    <property type="match status" value="1"/>
</dbReference>
<dbReference type="InterPro" id="IPR013324">
    <property type="entry name" value="RNA_pol_sigma_r3/r4-like"/>
</dbReference>
<feature type="domain" description="RNA polymerase sigma factor 70 region 4 type 2" evidence="6">
    <location>
        <begin position="142"/>
        <end position="189"/>
    </location>
</feature>
<reference evidence="7 8" key="1">
    <citation type="submission" date="2018-06" db="EMBL/GenBank/DDBJ databases">
        <title>Pedobacter endophyticus sp. nov., an endophytic bacterium isolated from a leaf of Triticum aestivum.</title>
        <authorList>
            <person name="Zhang L."/>
        </authorList>
    </citation>
    <scope>NUCLEOTIDE SEQUENCE [LARGE SCALE GENOMIC DNA]</scope>
    <source>
        <strain evidence="7 8">CM134L-2</strain>
    </source>
</reference>
<evidence type="ECO:0000313" key="7">
    <source>
        <dbReference type="EMBL" id="RWU03688.1"/>
    </source>
</evidence>
<dbReference type="SUPFAM" id="SSF88946">
    <property type="entry name" value="Sigma2 domain of RNA polymerase sigma factors"/>
    <property type="match status" value="1"/>
</dbReference>